<keyword evidence="8" id="KW-0506">mRNA capping</keyword>
<dbReference type="Gene3D" id="3.20.100.10">
    <property type="entry name" value="mRNA triphosphatase Cet1-like"/>
    <property type="match status" value="1"/>
</dbReference>
<accession>A0A6G1IBN0</accession>
<dbReference type="EMBL" id="MU005659">
    <property type="protein sequence ID" value="KAF2675624.1"/>
    <property type="molecule type" value="Genomic_DNA"/>
</dbReference>
<keyword evidence="6 8" id="KW-0539">Nucleus</keyword>
<comment type="catalytic activity">
    <reaction evidence="7">
        <text>a 5'-end triphospho-ribonucleoside in mRNA + H2O = a 5'-end diphospho-ribonucleoside in mRNA + phosphate + H(+)</text>
        <dbReference type="Rhea" id="RHEA:67004"/>
        <dbReference type="Rhea" id="RHEA-COMP:17164"/>
        <dbReference type="Rhea" id="RHEA-COMP:17165"/>
        <dbReference type="ChEBI" id="CHEBI:15377"/>
        <dbReference type="ChEBI" id="CHEBI:15378"/>
        <dbReference type="ChEBI" id="CHEBI:43474"/>
        <dbReference type="ChEBI" id="CHEBI:167616"/>
        <dbReference type="ChEBI" id="CHEBI:167618"/>
        <dbReference type="EC" id="3.6.1.74"/>
    </reaction>
    <physiologicalReaction direction="left-to-right" evidence="7">
        <dbReference type="Rhea" id="RHEA:67005"/>
    </physiologicalReaction>
</comment>
<feature type="region of interest" description="Disordered" evidence="9">
    <location>
        <begin position="31"/>
        <end position="84"/>
    </location>
</feature>
<sequence>MRYEDLAVRCTSAASHTANMDIAALVNPVSEAPPRRSLSGSHNFLAPSPSTSSAKLPTPPVSTNNKPMNRKRKRHDPKPLWAAREDEVVDGLTFAQWQKRREQSRPAPQPQAQAPPAAVPMRNGPPPPNPFSAPQPLATRDLVGYERPVSDDAQVYDDVSRGVCDFIYSQVIMNEHVRNAIAEAPGTTQVEVEARWGQLLHKESGQRIQTITSTEAIVRPGPAEAFKFESTMTMQQHKAMNTYLNKQVQQSNAPDAMRAKVQYKHTKEEDQFFELDKQAFDRLPPYTQQLIAQSRKGQRIRVTRDPKDPNKPPTALIKLRIENMEILSPRTEWDYRIGVNLEIKYPGPIDSLRPVVEPGRDAESMKRFKDRVSYAWLDAFQIDLTQVISGNTKNHELELELNSDVLLQNGDRIQHNQPNGYESLINGLMNNLRVLSREITPPVPGA</sequence>
<proteinExistence type="inferred from homology"/>
<dbReference type="CDD" id="cd07470">
    <property type="entry name" value="CYTH-like_mRNA_RTPase"/>
    <property type="match status" value="1"/>
</dbReference>
<evidence type="ECO:0000256" key="1">
    <source>
        <dbReference type="ARBA" id="ARBA00001946"/>
    </source>
</evidence>
<feature type="region of interest" description="Disordered" evidence="9">
    <location>
        <begin position="294"/>
        <end position="314"/>
    </location>
</feature>
<evidence type="ECO:0000256" key="8">
    <source>
        <dbReference type="RuleBase" id="RU367053"/>
    </source>
</evidence>
<evidence type="ECO:0000313" key="11">
    <source>
        <dbReference type="EMBL" id="KAF2675624.1"/>
    </source>
</evidence>
<dbReference type="EC" id="3.6.1.74" evidence="8"/>
<evidence type="ECO:0000256" key="7">
    <source>
        <dbReference type="ARBA" id="ARBA00047740"/>
    </source>
</evidence>
<keyword evidence="12" id="KW-1185">Reference proteome</keyword>
<keyword evidence="5 8" id="KW-0378">Hydrolase</keyword>
<evidence type="ECO:0000313" key="12">
    <source>
        <dbReference type="Proteomes" id="UP000799291"/>
    </source>
</evidence>
<gene>
    <name evidence="11" type="ORF">K458DRAFT_425332</name>
</gene>
<dbReference type="InterPro" id="IPR004206">
    <property type="entry name" value="mRNA_triPase_Cet1"/>
</dbReference>
<comment type="function">
    <text evidence="8">First step of mRNA capping. Converts the 5'-triphosphate end of a nascent mRNA chain into a diphosphate end.</text>
</comment>
<dbReference type="PANTHER" id="PTHR28118">
    <property type="entry name" value="POLYNUCLEOTIDE 5'-TRIPHOSPHATASE-RELATED"/>
    <property type="match status" value="1"/>
</dbReference>
<dbReference type="InterPro" id="IPR037009">
    <property type="entry name" value="mRNA_triPase_Cet1_sf"/>
</dbReference>
<evidence type="ECO:0000256" key="3">
    <source>
        <dbReference type="ARBA" id="ARBA00006345"/>
    </source>
</evidence>
<evidence type="ECO:0000256" key="2">
    <source>
        <dbReference type="ARBA" id="ARBA00004123"/>
    </source>
</evidence>
<dbReference type="GO" id="GO:0031533">
    <property type="term" value="C:mRNA capping enzyme complex"/>
    <property type="evidence" value="ECO:0007669"/>
    <property type="project" value="UniProtKB-UniRule"/>
</dbReference>
<comment type="cofactor">
    <cofactor evidence="1 8">
        <name>Mg(2+)</name>
        <dbReference type="ChEBI" id="CHEBI:18420"/>
    </cofactor>
</comment>
<reference evidence="11" key="1">
    <citation type="journal article" date="2020" name="Stud. Mycol.">
        <title>101 Dothideomycetes genomes: a test case for predicting lifestyles and emergence of pathogens.</title>
        <authorList>
            <person name="Haridas S."/>
            <person name="Albert R."/>
            <person name="Binder M."/>
            <person name="Bloem J."/>
            <person name="Labutti K."/>
            <person name="Salamov A."/>
            <person name="Andreopoulos B."/>
            <person name="Baker S."/>
            <person name="Barry K."/>
            <person name="Bills G."/>
            <person name="Bluhm B."/>
            <person name="Cannon C."/>
            <person name="Castanera R."/>
            <person name="Culley D."/>
            <person name="Daum C."/>
            <person name="Ezra D."/>
            <person name="Gonzalez J."/>
            <person name="Henrissat B."/>
            <person name="Kuo A."/>
            <person name="Liang C."/>
            <person name="Lipzen A."/>
            <person name="Lutzoni F."/>
            <person name="Magnuson J."/>
            <person name="Mondo S."/>
            <person name="Nolan M."/>
            <person name="Ohm R."/>
            <person name="Pangilinan J."/>
            <person name="Park H.-J."/>
            <person name="Ramirez L."/>
            <person name="Alfaro M."/>
            <person name="Sun H."/>
            <person name="Tritt A."/>
            <person name="Yoshinaga Y."/>
            <person name="Zwiers L.-H."/>
            <person name="Turgeon B."/>
            <person name="Goodwin S."/>
            <person name="Spatafora J."/>
            <person name="Crous P."/>
            <person name="Grigoriev I."/>
        </authorList>
    </citation>
    <scope>NUCLEOTIDE SEQUENCE</scope>
    <source>
        <strain evidence="11">CBS 122367</strain>
    </source>
</reference>
<feature type="domain" description="mRNA triphosphatase Cet1-like" evidence="10">
    <location>
        <begin position="157"/>
        <end position="401"/>
    </location>
</feature>
<comment type="similarity">
    <text evidence="3 8">Belongs to the fungal TPase family.</text>
</comment>
<feature type="compositionally biased region" description="Low complexity" evidence="9">
    <location>
        <begin position="110"/>
        <end position="122"/>
    </location>
</feature>
<dbReference type="InterPro" id="IPR033469">
    <property type="entry name" value="CYTH-like_dom_sf"/>
</dbReference>
<comment type="subunit">
    <text evidence="8">Heterodimer. The mRNA-capping enzyme is composed of two separate chains alpha and beta, respectively a mRNA guanylyltransferase and an mRNA 5'-triphosphate monophosphatase.</text>
</comment>
<keyword evidence="4 8" id="KW-0507">mRNA processing</keyword>
<evidence type="ECO:0000256" key="4">
    <source>
        <dbReference type="ARBA" id="ARBA00022664"/>
    </source>
</evidence>
<protein>
    <recommendedName>
        <fullName evidence="8">mRNA-capping enzyme subunit beta</fullName>
        <ecNumber evidence="8">3.6.1.74</ecNumber>
    </recommendedName>
    <alternativeName>
        <fullName evidence="8">mRNA 5'-phosphatase</fullName>
    </alternativeName>
    <alternativeName>
        <fullName evidence="8">mRNA 5'-triphosphate monophosphatase</fullName>
    </alternativeName>
</protein>
<dbReference type="Pfam" id="PF02940">
    <property type="entry name" value="mRNA_triPase"/>
    <property type="match status" value="1"/>
</dbReference>
<dbReference type="PANTHER" id="PTHR28118:SF1">
    <property type="entry name" value="POLYNUCLEOTIDE 5'-TRIPHOSPHATASE CTL1-RELATED"/>
    <property type="match status" value="1"/>
</dbReference>
<evidence type="ECO:0000256" key="5">
    <source>
        <dbReference type="ARBA" id="ARBA00022801"/>
    </source>
</evidence>
<dbReference type="SUPFAM" id="SSF55154">
    <property type="entry name" value="CYTH-like phosphatases"/>
    <property type="match status" value="1"/>
</dbReference>
<dbReference type="OrthoDB" id="272147at2759"/>
<dbReference type="GO" id="GO:0140818">
    <property type="term" value="F:mRNA 5'-triphosphate monophosphatase activity"/>
    <property type="evidence" value="ECO:0007669"/>
    <property type="project" value="UniProtKB-EC"/>
</dbReference>
<feature type="region of interest" description="Disordered" evidence="9">
    <location>
        <begin position="98"/>
        <end position="133"/>
    </location>
</feature>
<dbReference type="InterPro" id="IPR040343">
    <property type="entry name" value="Cet1/Ctl1"/>
</dbReference>
<evidence type="ECO:0000259" key="10">
    <source>
        <dbReference type="Pfam" id="PF02940"/>
    </source>
</evidence>
<dbReference type="GO" id="GO:0004651">
    <property type="term" value="F:polynucleotide 5'-phosphatase activity"/>
    <property type="evidence" value="ECO:0007669"/>
    <property type="project" value="UniProtKB-UniRule"/>
</dbReference>
<feature type="compositionally biased region" description="Pro residues" evidence="9">
    <location>
        <begin position="123"/>
        <end position="133"/>
    </location>
</feature>
<evidence type="ECO:0000256" key="9">
    <source>
        <dbReference type="SAM" id="MobiDB-lite"/>
    </source>
</evidence>
<name>A0A6G1IBN0_9PLEO</name>
<comment type="subcellular location">
    <subcellularLocation>
        <location evidence="2 8">Nucleus</location>
    </subcellularLocation>
</comment>
<dbReference type="Proteomes" id="UP000799291">
    <property type="component" value="Unassembled WGS sequence"/>
</dbReference>
<dbReference type="AlphaFoldDB" id="A0A6G1IBN0"/>
<dbReference type="GO" id="GO:0006370">
    <property type="term" value="P:7-methylguanosine mRNA capping"/>
    <property type="evidence" value="ECO:0007669"/>
    <property type="project" value="UniProtKB-UniRule"/>
</dbReference>
<organism evidence="11 12">
    <name type="scientific">Lentithecium fluviatile CBS 122367</name>
    <dbReference type="NCBI Taxonomy" id="1168545"/>
    <lineage>
        <taxon>Eukaryota</taxon>
        <taxon>Fungi</taxon>
        <taxon>Dikarya</taxon>
        <taxon>Ascomycota</taxon>
        <taxon>Pezizomycotina</taxon>
        <taxon>Dothideomycetes</taxon>
        <taxon>Pleosporomycetidae</taxon>
        <taxon>Pleosporales</taxon>
        <taxon>Massarineae</taxon>
        <taxon>Lentitheciaceae</taxon>
        <taxon>Lentithecium</taxon>
    </lineage>
</organism>
<feature type="compositionally biased region" description="Polar residues" evidence="9">
    <location>
        <begin position="38"/>
        <end position="67"/>
    </location>
</feature>
<evidence type="ECO:0000256" key="6">
    <source>
        <dbReference type="ARBA" id="ARBA00023242"/>
    </source>
</evidence>